<organism evidence="1 2">
    <name type="scientific">Sphingomonas naphthae</name>
    <dbReference type="NCBI Taxonomy" id="1813468"/>
    <lineage>
        <taxon>Bacteria</taxon>
        <taxon>Pseudomonadati</taxon>
        <taxon>Pseudomonadota</taxon>
        <taxon>Alphaproteobacteria</taxon>
        <taxon>Sphingomonadales</taxon>
        <taxon>Sphingomonadaceae</taxon>
        <taxon>Sphingomonas</taxon>
    </lineage>
</organism>
<keyword evidence="2" id="KW-1185">Reference proteome</keyword>
<dbReference type="InterPro" id="IPR012337">
    <property type="entry name" value="RNaseH-like_sf"/>
</dbReference>
<proteinExistence type="predicted"/>
<evidence type="ECO:0000313" key="1">
    <source>
        <dbReference type="EMBL" id="WCT74368.1"/>
    </source>
</evidence>
<sequence>MPPRRLRLYFDGGCRPNPGAIETAVVVRGIEHVQRDAGIGDNADAEWLALIHAADVARAMLADMPDAPDVEFLGDSTQVIAQAGGDQPCRDARFVAHRARFLALTGDMARVRLRHVRRSQNLAGIVLDRRLRHIG</sequence>
<protein>
    <submittedName>
        <fullName evidence="1">Ribonuclease HI</fullName>
    </submittedName>
</protein>
<evidence type="ECO:0000313" key="2">
    <source>
        <dbReference type="Proteomes" id="UP001220395"/>
    </source>
</evidence>
<reference evidence="1 2" key="1">
    <citation type="submission" date="2023-02" db="EMBL/GenBank/DDBJ databases">
        <title>Genome sequence of Sphingomonas naphthae.</title>
        <authorList>
            <person name="Kim S."/>
            <person name="Heo J."/>
            <person name="Kwon S.-W."/>
        </authorList>
    </citation>
    <scope>NUCLEOTIDE SEQUENCE [LARGE SCALE GENOMIC DNA]</scope>
    <source>
        <strain evidence="1 2">KACC 18716</strain>
    </source>
</reference>
<name>A0ABY7TMX7_9SPHN</name>
<dbReference type="RefSeq" id="WP_273689353.1">
    <property type="nucleotide sequence ID" value="NZ_CP117411.1"/>
</dbReference>
<dbReference type="EMBL" id="CP117411">
    <property type="protein sequence ID" value="WCT74368.1"/>
    <property type="molecule type" value="Genomic_DNA"/>
</dbReference>
<gene>
    <name evidence="1" type="ORF">PQ455_03825</name>
</gene>
<accession>A0ABY7TMX7</accession>
<dbReference type="Gene3D" id="3.30.420.10">
    <property type="entry name" value="Ribonuclease H-like superfamily/Ribonuclease H"/>
    <property type="match status" value="1"/>
</dbReference>
<dbReference type="InterPro" id="IPR036397">
    <property type="entry name" value="RNaseH_sf"/>
</dbReference>
<dbReference type="Proteomes" id="UP001220395">
    <property type="component" value="Chromosome"/>
</dbReference>
<dbReference type="SUPFAM" id="SSF53098">
    <property type="entry name" value="Ribonuclease H-like"/>
    <property type="match status" value="1"/>
</dbReference>